<dbReference type="SMART" id="SM00339">
    <property type="entry name" value="FH"/>
    <property type="match status" value="1"/>
</dbReference>
<sequence length="637" mass="68451">MDTDENMTDSNDGCVSPLRCDDLTSLTWLQNINILTVPGPPTPPASPKPAPKKSRIPVLKEHELEEYRTVKKEKPPFSYANLICMAMRANKNKMTLSSIYAWIRENFLYYRNADPAWQNSIRHNLSLNRCFMKVARSKDEPGKGGFWRLDPAFAESLDNGEKIYRLRKRRNTPKKPKQQQPKNQSANNGGEQMIGGRVREAASIVSGTPPCRLPGQSIGMMQQPAQSTSPLIPIQHSCDDPTCLENQHNISNQVVAQELEIQLQIPNSLSDQFIPLSDAHQQQQQQQSNQLQITNPSSPELSAVVPSNVLQHIQASGVAMSSSVSSPMAAATAPYSPSPENGVALLQNIQMIDITPASQDGMSPQHANTITGYFDLNQAEKIYGPNGECVYVLCTGGSGGAPDSNIINEVLNSIVNNPGTASIELPFDNGLHNPPTPISNASSPSLVAVHSPVSATSDNIPVVTTNDFSMCRPPTTSAITTMSSASPMSHLTTAVVPTMMNGNGQSQVIKCEPSGTLSPEDLAALANSEGEVVEMSALGSVPIIMEQDCHQYSIQLSAATINNNNNIINGNSTTLNNIAAILEAGSLQAGVGPGSCSALGHELAAIAWDERNGLSFLENELDLEDLMSMSELGGHVL</sequence>
<comment type="caution">
    <text evidence="11">The sequence shown here is derived from an EMBL/GenBank/DDBJ whole genome shotgun (WGS) entry which is preliminary data.</text>
</comment>
<dbReference type="EMBL" id="CAXLJM020000057">
    <property type="protein sequence ID" value="CAL8118964.1"/>
    <property type="molecule type" value="Genomic_DNA"/>
</dbReference>
<dbReference type="InterPro" id="IPR036390">
    <property type="entry name" value="WH_DNA-bd_sf"/>
</dbReference>
<keyword evidence="5" id="KW-0804">Transcription</keyword>
<comment type="similarity">
    <text evidence="7">Belongs to the FOXJ1 family.</text>
</comment>
<evidence type="ECO:0000256" key="8">
    <source>
        <dbReference type="PROSITE-ProRule" id="PRU00089"/>
    </source>
</evidence>
<keyword evidence="2" id="KW-0805">Transcription regulation</keyword>
<dbReference type="SUPFAM" id="SSF46785">
    <property type="entry name" value="Winged helix' DNA-binding domain"/>
    <property type="match status" value="1"/>
</dbReference>
<dbReference type="InterPro" id="IPR047512">
    <property type="entry name" value="FH_FOXJ1"/>
</dbReference>
<keyword evidence="4" id="KW-0010">Activator</keyword>
<name>A0ABP1R822_9HEXA</name>
<dbReference type="InterPro" id="IPR018122">
    <property type="entry name" value="TF_fork_head_CS_1"/>
</dbReference>
<keyword evidence="1" id="KW-0970">Cilium biogenesis/degradation</keyword>
<proteinExistence type="inferred from homology"/>
<evidence type="ECO:0000256" key="9">
    <source>
        <dbReference type="SAM" id="MobiDB-lite"/>
    </source>
</evidence>
<evidence type="ECO:0000256" key="6">
    <source>
        <dbReference type="ARBA" id="ARBA00023242"/>
    </source>
</evidence>
<dbReference type="PRINTS" id="PR00053">
    <property type="entry name" value="FORKHEAD"/>
</dbReference>
<dbReference type="PANTHER" id="PTHR46805:SF1">
    <property type="entry name" value="FORKHEAD BOX PROTEIN J1"/>
    <property type="match status" value="1"/>
</dbReference>
<evidence type="ECO:0000256" key="3">
    <source>
        <dbReference type="ARBA" id="ARBA00023125"/>
    </source>
</evidence>
<gene>
    <name evidence="11" type="ORF">ODALV1_LOCUS18335</name>
</gene>
<evidence type="ECO:0000259" key="10">
    <source>
        <dbReference type="PROSITE" id="PS50039"/>
    </source>
</evidence>
<dbReference type="InterPro" id="IPR030456">
    <property type="entry name" value="TF_fork_head_CS_2"/>
</dbReference>
<dbReference type="Gene3D" id="1.10.10.10">
    <property type="entry name" value="Winged helix-like DNA-binding domain superfamily/Winged helix DNA-binding domain"/>
    <property type="match status" value="1"/>
</dbReference>
<feature type="compositionally biased region" description="Basic residues" evidence="9">
    <location>
        <begin position="167"/>
        <end position="177"/>
    </location>
</feature>
<dbReference type="Pfam" id="PF00250">
    <property type="entry name" value="Forkhead"/>
    <property type="match status" value="1"/>
</dbReference>
<dbReference type="CDD" id="cd20023">
    <property type="entry name" value="FH_FOXJ1"/>
    <property type="match status" value="1"/>
</dbReference>
<protein>
    <recommendedName>
        <fullName evidence="10">Fork-head domain-containing protein</fullName>
    </recommendedName>
</protein>
<keyword evidence="12" id="KW-1185">Reference proteome</keyword>
<feature type="compositionally biased region" description="Low complexity" evidence="9">
    <location>
        <begin position="281"/>
        <end position="292"/>
    </location>
</feature>
<evidence type="ECO:0000256" key="2">
    <source>
        <dbReference type="ARBA" id="ARBA00023015"/>
    </source>
</evidence>
<organism evidence="11 12">
    <name type="scientific">Orchesella dallaii</name>
    <dbReference type="NCBI Taxonomy" id="48710"/>
    <lineage>
        <taxon>Eukaryota</taxon>
        <taxon>Metazoa</taxon>
        <taxon>Ecdysozoa</taxon>
        <taxon>Arthropoda</taxon>
        <taxon>Hexapoda</taxon>
        <taxon>Collembola</taxon>
        <taxon>Entomobryomorpha</taxon>
        <taxon>Entomobryoidea</taxon>
        <taxon>Orchesellidae</taxon>
        <taxon>Orchesellinae</taxon>
        <taxon>Orchesella</taxon>
    </lineage>
</organism>
<dbReference type="Proteomes" id="UP001642540">
    <property type="component" value="Unassembled WGS sequence"/>
</dbReference>
<accession>A0ABP1R822</accession>
<dbReference type="PROSITE" id="PS50039">
    <property type="entry name" value="FORK_HEAD_3"/>
    <property type="match status" value="1"/>
</dbReference>
<evidence type="ECO:0000256" key="4">
    <source>
        <dbReference type="ARBA" id="ARBA00023159"/>
    </source>
</evidence>
<evidence type="ECO:0000256" key="5">
    <source>
        <dbReference type="ARBA" id="ARBA00023163"/>
    </source>
</evidence>
<feature type="region of interest" description="Disordered" evidence="9">
    <location>
        <begin position="277"/>
        <end position="301"/>
    </location>
</feature>
<dbReference type="InterPro" id="IPR001766">
    <property type="entry name" value="Fork_head_dom"/>
</dbReference>
<keyword evidence="3 8" id="KW-0238">DNA-binding</keyword>
<dbReference type="PANTHER" id="PTHR46805">
    <property type="entry name" value="FORKHEAD BOX PROTEIN J1"/>
    <property type="match status" value="1"/>
</dbReference>
<evidence type="ECO:0000256" key="7">
    <source>
        <dbReference type="ARBA" id="ARBA00034770"/>
    </source>
</evidence>
<evidence type="ECO:0000313" key="12">
    <source>
        <dbReference type="Proteomes" id="UP001642540"/>
    </source>
</evidence>
<feature type="region of interest" description="Disordered" evidence="9">
    <location>
        <begin position="206"/>
        <end position="239"/>
    </location>
</feature>
<comment type="subcellular location">
    <subcellularLocation>
        <location evidence="8">Nucleus</location>
    </subcellularLocation>
</comment>
<dbReference type="InterPro" id="IPR036388">
    <property type="entry name" value="WH-like_DNA-bd_sf"/>
</dbReference>
<dbReference type="PROSITE" id="PS00657">
    <property type="entry name" value="FORK_HEAD_1"/>
    <property type="match status" value="1"/>
</dbReference>
<dbReference type="PROSITE" id="PS00658">
    <property type="entry name" value="FORK_HEAD_2"/>
    <property type="match status" value="1"/>
</dbReference>
<feature type="DNA-binding region" description="Fork-head" evidence="8">
    <location>
        <begin position="74"/>
        <end position="168"/>
    </location>
</feature>
<evidence type="ECO:0000256" key="1">
    <source>
        <dbReference type="ARBA" id="ARBA00022794"/>
    </source>
</evidence>
<feature type="region of interest" description="Disordered" evidence="9">
    <location>
        <begin position="167"/>
        <end position="192"/>
    </location>
</feature>
<dbReference type="InterPro" id="IPR047513">
    <property type="entry name" value="FOXJ1"/>
</dbReference>
<reference evidence="11 12" key="1">
    <citation type="submission" date="2024-08" db="EMBL/GenBank/DDBJ databases">
        <authorList>
            <person name="Cucini C."/>
            <person name="Frati F."/>
        </authorList>
    </citation>
    <scope>NUCLEOTIDE SEQUENCE [LARGE SCALE GENOMIC DNA]</scope>
</reference>
<feature type="domain" description="Fork-head" evidence="10">
    <location>
        <begin position="74"/>
        <end position="168"/>
    </location>
</feature>
<keyword evidence="6 8" id="KW-0539">Nucleus</keyword>
<feature type="compositionally biased region" description="Polar residues" evidence="9">
    <location>
        <begin position="219"/>
        <end position="230"/>
    </location>
</feature>
<evidence type="ECO:0000313" key="11">
    <source>
        <dbReference type="EMBL" id="CAL8118964.1"/>
    </source>
</evidence>